<comment type="caution">
    <text evidence="1">The sequence shown here is derived from an EMBL/GenBank/DDBJ whole genome shotgun (WGS) entry which is preliminary data.</text>
</comment>
<dbReference type="InterPro" id="IPR011009">
    <property type="entry name" value="Kinase-like_dom_sf"/>
</dbReference>
<evidence type="ECO:0000313" key="2">
    <source>
        <dbReference type="Proteomes" id="UP001431776"/>
    </source>
</evidence>
<sequence>MEKLVFADAWQDFFSRHRMETFSHFFDEAQGTCVNTNKKRNVLKLTIEDTPVRTFFLKRFYLGQVKDTIGAVWRFGRPMSQAAIEWTNACHLQRHGIRTGNPVCFGEQMVMGFERRSFLLTEQIEGICLMDFLVERWRKLPRATQEQIVVEMAKLARRLHDVNVSLPDLYIWHIFIRHDPATGGYALSVIDLHRMIPKARTASERFKSLARLHWSMSSRYFDDDLKDLLISAYAEAGPTDGNCLLRSIRRNALTLARRGRDVGRYYPKTNLPSSR</sequence>
<keyword evidence="1" id="KW-0418">Kinase</keyword>
<proteinExistence type="predicted"/>
<organism evidence="1 2">
    <name type="scientific">Anaerobaca lacustris</name>
    <dbReference type="NCBI Taxonomy" id="3044600"/>
    <lineage>
        <taxon>Bacteria</taxon>
        <taxon>Pseudomonadati</taxon>
        <taxon>Planctomycetota</taxon>
        <taxon>Phycisphaerae</taxon>
        <taxon>Sedimentisphaerales</taxon>
        <taxon>Anaerobacaceae</taxon>
        <taxon>Anaerobaca</taxon>
    </lineage>
</organism>
<dbReference type="GO" id="GO:0016301">
    <property type="term" value="F:kinase activity"/>
    <property type="evidence" value="ECO:0007669"/>
    <property type="project" value="UniProtKB-KW"/>
</dbReference>
<name>A0AAW6U063_9BACT</name>
<dbReference type="EMBL" id="JASCXX010000015">
    <property type="protein sequence ID" value="MDI6449997.1"/>
    <property type="molecule type" value="Genomic_DNA"/>
</dbReference>
<dbReference type="AlphaFoldDB" id="A0AAW6U063"/>
<dbReference type="Proteomes" id="UP001431776">
    <property type="component" value="Unassembled WGS sequence"/>
</dbReference>
<accession>A0AAW6U063</accession>
<dbReference type="SUPFAM" id="SSF56112">
    <property type="entry name" value="Protein kinase-like (PK-like)"/>
    <property type="match status" value="1"/>
</dbReference>
<dbReference type="Pfam" id="PF06293">
    <property type="entry name" value="Kdo"/>
    <property type="match status" value="1"/>
</dbReference>
<gene>
    <name evidence="1" type="ORF">QJ522_13140</name>
</gene>
<dbReference type="RefSeq" id="WP_349245405.1">
    <property type="nucleotide sequence ID" value="NZ_JASCXX010000015.1"/>
</dbReference>
<keyword evidence="1" id="KW-0808">Transferase</keyword>
<reference evidence="1" key="1">
    <citation type="submission" date="2023-05" db="EMBL/GenBank/DDBJ databases">
        <title>Anaerotaeda fermentans gen. nov., sp. nov., a novel anaerobic planctomycete of the new family within the order Sedimentisphaerales isolated from Taman Peninsula, Russia.</title>
        <authorList>
            <person name="Khomyakova M.A."/>
            <person name="Merkel A.Y."/>
            <person name="Slobodkin A.I."/>
        </authorList>
    </citation>
    <scope>NUCLEOTIDE SEQUENCE</scope>
    <source>
        <strain evidence="1">M17dextr</strain>
    </source>
</reference>
<evidence type="ECO:0000313" key="1">
    <source>
        <dbReference type="EMBL" id="MDI6449997.1"/>
    </source>
</evidence>
<protein>
    <submittedName>
        <fullName evidence="1">Lipopolysaccharide kinase InaA family protein</fullName>
    </submittedName>
</protein>
<keyword evidence="2" id="KW-1185">Reference proteome</keyword>